<name>A0A6A5WDJ3_9PLEO</name>
<feature type="region of interest" description="Disordered" evidence="1">
    <location>
        <begin position="82"/>
        <end position="150"/>
    </location>
</feature>
<proteinExistence type="predicted"/>
<evidence type="ECO:0000313" key="4">
    <source>
        <dbReference type="Proteomes" id="UP000799779"/>
    </source>
</evidence>
<protein>
    <submittedName>
        <fullName evidence="3">Uncharacterized protein</fullName>
    </submittedName>
</protein>
<dbReference type="EMBL" id="ML977597">
    <property type="protein sequence ID" value="KAF1999188.1"/>
    <property type="molecule type" value="Genomic_DNA"/>
</dbReference>
<reference evidence="3" key="1">
    <citation type="journal article" date="2020" name="Stud. Mycol.">
        <title>101 Dothideomycetes genomes: a test case for predicting lifestyles and emergence of pathogens.</title>
        <authorList>
            <person name="Haridas S."/>
            <person name="Albert R."/>
            <person name="Binder M."/>
            <person name="Bloem J."/>
            <person name="Labutti K."/>
            <person name="Salamov A."/>
            <person name="Andreopoulos B."/>
            <person name="Baker S."/>
            <person name="Barry K."/>
            <person name="Bills G."/>
            <person name="Bluhm B."/>
            <person name="Cannon C."/>
            <person name="Castanera R."/>
            <person name="Culley D."/>
            <person name="Daum C."/>
            <person name="Ezra D."/>
            <person name="Gonzalez J."/>
            <person name="Henrissat B."/>
            <person name="Kuo A."/>
            <person name="Liang C."/>
            <person name="Lipzen A."/>
            <person name="Lutzoni F."/>
            <person name="Magnuson J."/>
            <person name="Mondo S."/>
            <person name="Nolan M."/>
            <person name="Ohm R."/>
            <person name="Pangilinan J."/>
            <person name="Park H.-J."/>
            <person name="Ramirez L."/>
            <person name="Alfaro M."/>
            <person name="Sun H."/>
            <person name="Tritt A."/>
            <person name="Yoshinaga Y."/>
            <person name="Zwiers L.-H."/>
            <person name="Turgeon B."/>
            <person name="Goodwin S."/>
            <person name="Spatafora J."/>
            <person name="Crous P."/>
            <person name="Grigoriev I."/>
        </authorList>
    </citation>
    <scope>NUCLEOTIDE SEQUENCE</scope>
    <source>
        <strain evidence="3">CBS 123094</strain>
    </source>
</reference>
<dbReference type="Proteomes" id="UP000799779">
    <property type="component" value="Unassembled WGS sequence"/>
</dbReference>
<evidence type="ECO:0000256" key="2">
    <source>
        <dbReference type="SAM" id="SignalP"/>
    </source>
</evidence>
<keyword evidence="4" id="KW-1185">Reference proteome</keyword>
<organism evidence="3 4">
    <name type="scientific">Amniculicola lignicola CBS 123094</name>
    <dbReference type="NCBI Taxonomy" id="1392246"/>
    <lineage>
        <taxon>Eukaryota</taxon>
        <taxon>Fungi</taxon>
        <taxon>Dikarya</taxon>
        <taxon>Ascomycota</taxon>
        <taxon>Pezizomycotina</taxon>
        <taxon>Dothideomycetes</taxon>
        <taxon>Pleosporomycetidae</taxon>
        <taxon>Pleosporales</taxon>
        <taxon>Amniculicolaceae</taxon>
        <taxon>Amniculicola</taxon>
    </lineage>
</organism>
<accession>A0A6A5WDJ3</accession>
<feature type="chain" id="PRO_5025373949" evidence="2">
    <location>
        <begin position="19"/>
        <end position="234"/>
    </location>
</feature>
<evidence type="ECO:0000313" key="3">
    <source>
        <dbReference type="EMBL" id="KAF1999188.1"/>
    </source>
</evidence>
<feature type="compositionally biased region" description="Basic and acidic residues" evidence="1">
    <location>
        <begin position="82"/>
        <end position="93"/>
    </location>
</feature>
<dbReference type="AlphaFoldDB" id="A0A6A5WDJ3"/>
<gene>
    <name evidence="3" type="ORF">P154DRAFT_535654</name>
</gene>
<feature type="signal peptide" evidence="2">
    <location>
        <begin position="1"/>
        <end position="18"/>
    </location>
</feature>
<evidence type="ECO:0000256" key="1">
    <source>
        <dbReference type="SAM" id="MobiDB-lite"/>
    </source>
</evidence>
<feature type="compositionally biased region" description="Basic and acidic residues" evidence="1">
    <location>
        <begin position="100"/>
        <end position="125"/>
    </location>
</feature>
<sequence length="234" mass="24642">MKLSYYLSLAVALGVATASPVPAGITKARSLIAREDFGNLTTFCLTIGPSFGKDIEISANVLGESFAGASPVHTELLRRDESMMTPEGVEKGEQQAGAMKRHDSMMTPDGAEKGEQQAGAVKRDQSTLTPTGGTKNGPAPVIAKRDESTLTPPGAKKLPIVSNTVVKRNLVNCLACIAEGIRLAVRSDVNWVDRIILEGFNCYGTNACSAVEMAEAVVSLRDIGVSCGRGMNSN</sequence>
<keyword evidence="2" id="KW-0732">Signal</keyword>